<keyword evidence="3" id="KW-0418">Kinase</keyword>
<dbReference type="PIRSF" id="PIRSF036406">
    <property type="entry name" value="Hept_kin"/>
    <property type="match status" value="1"/>
</dbReference>
<dbReference type="InterPro" id="IPR020568">
    <property type="entry name" value="Ribosomal_Su5_D2-typ_SF"/>
</dbReference>
<name>A0ABV8K8W6_9BACL</name>
<dbReference type="SUPFAM" id="SSF54211">
    <property type="entry name" value="Ribosomal protein S5 domain 2-like"/>
    <property type="match status" value="1"/>
</dbReference>
<proteinExistence type="inferred from homology"/>
<comment type="caution">
    <text evidence="8">The sequence shown here is derived from an EMBL/GenBank/DDBJ whole genome shotgun (WGS) entry which is preliminary data.</text>
</comment>
<dbReference type="PANTHER" id="PTHR32463:SF0">
    <property type="entry name" value="L-FUCOSE KINASE"/>
    <property type="match status" value="1"/>
</dbReference>
<keyword evidence="2" id="KW-0547">Nucleotide-binding</keyword>
<evidence type="ECO:0000259" key="6">
    <source>
        <dbReference type="Pfam" id="PF00288"/>
    </source>
</evidence>
<dbReference type="InterPro" id="IPR001174">
    <property type="entry name" value="HddA/FKP"/>
</dbReference>
<dbReference type="InterPro" id="IPR014606">
    <property type="entry name" value="Heptose_7-P_kinase"/>
</dbReference>
<comment type="similarity">
    <text evidence="5">Belongs to the GHMP kinase family.</text>
</comment>
<evidence type="ECO:0000256" key="5">
    <source>
        <dbReference type="ARBA" id="ARBA00038121"/>
    </source>
</evidence>
<keyword evidence="1" id="KW-0808">Transferase</keyword>
<dbReference type="PANTHER" id="PTHR32463">
    <property type="entry name" value="L-FUCOSE KINASE"/>
    <property type="match status" value="1"/>
</dbReference>
<evidence type="ECO:0000256" key="2">
    <source>
        <dbReference type="ARBA" id="ARBA00022741"/>
    </source>
</evidence>
<organism evidence="8 9">
    <name type="scientific">Paenibacillus xanthanilyticus</name>
    <dbReference type="NCBI Taxonomy" id="1783531"/>
    <lineage>
        <taxon>Bacteria</taxon>
        <taxon>Bacillati</taxon>
        <taxon>Bacillota</taxon>
        <taxon>Bacilli</taxon>
        <taxon>Bacillales</taxon>
        <taxon>Paenibacillaceae</taxon>
        <taxon>Paenibacillus</taxon>
    </lineage>
</organism>
<dbReference type="InterPro" id="IPR052203">
    <property type="entry name" value="GHMP_Kinase-Related"/>
</dbReference>
<keyword evidence="9" id="KW-1185">Reference proteome</keyword>
<gene>
    <name evidence="8" type="ORF">ACFOZ8_22810</name>
</gene>
<dbReference type="Gene3D" id="3.30.230.120">
    <property type="match status" value="1"/>
</dbReference>
<dbReference type="RefSeq" id="WP_377721070.1">
    <property type="nucleotide sequence ID" value="NZ_JBHSAM010000033.1"/>
</dbReference>
<evidence type="ECO:0000313" key="8">
    <source>
        <dbReference type="EMBL" id="MFC4102453.1"/>
    </source>
</evidence>
<dbReference type="Pfam" id="PF08544">
    <property type="entry name" value="GHMP_kinases_C"/>
    <property type="match status" value="1"/>
</dbReference>
<dbReference type="InterPro" id="IPR006204">
    <property type="entry name" value="GHMP_kinase_N_dom"/>
</dbReference>
<dbReference type="InterPro" id="IPR036554">
    <property type="entry name" value="GHMP_kinase_C_sf"/>
</dbReference>
<evidence type="ECO:0000256" key="4">
    <source>
        <dbReference type="ARBA" id="ARBA00022840"/>
    </source>
</evidence>
<dbReference type="InterPro" id="IPR013750">
    <property type="entry name" value="GHMP_kinase_C_dom"/>
</dbReference>
<feature type="domain" description="GHMP kinase C-terminal" evidence="7">
    <location>
        <begin position="231"/>
        <end position="302"/>
    </location>
</feature>
<dbReference type="PRINTS" id="PR00960">
    <property type="entry name" value="LMBPPROTEIN"/>
</dbReference>
<reference evidence="9" key="1">
    <citation type="journal article" date="2019" name="Int. J. Syst. Evol. Microbiol.">
        <title>The Global Catalogue of Microorganisms (GCM) 10K type strain sequencing project: providing services to taxonomists for standard genome sequencing and annotation.</title>
        <authorList>
            <consortium name="The Broad Institute Genomics Platform"/>
            <consortium name="The Broad Institute Genome Sequencing Center for Infectious Disease"/>
            <person name="Wu L."/>
            <person name="Ma J."/>
        </authorList>
    </citation>
    <scope>NUCLEOTIDE SEQUENCE [LARGE SCALE GENOMIC DNA]</scope>
    <source>
        <strain evidence="9">IBRC-M 10987</strain>
    </source>
</reference>
<evidence type="ECO:0000259" key="7">
    <source>
        <dbReference type="Pfam" id="PF08544"/>
    </source>
</evidence>
<dbReference type="SUPFAM" id="SSF55060">
    <property type="entry name" value="GHMP Kinase, C-terminal domain"/>
    <property type="match status" value="1"/>
</dbReference>
<protein>
    <recommendedName>
        <fullName evidence="10">GHMP kinase</fullName>
    </recommendedName>
</protein>
<dbReference type="Proteomes" id="UP001595715">
    <property type="component" value="Unassembled WGS sequence"/>
</dbReference>
<keyword evidence="4" id="KW-0067">ATP-binding</keyword>
<dbReference type="EMBL" id="JBHSAM010000033">
    <property type="protein sequence ID" value="MFC4102453.1"/>
    <property type="molecule type" value="Genomic_DNA"/>
</dbReference>
<accession>A0ABV8K8W6</accession>
<sequence>MLISKTPLRISFAGGGTDIRSFYAIHGGAVVNAAIKQYVYVILNRRFDRKIRITGTAAEEVEHVSDIRHDLVRSALEATGIQAGIDIAILSDIPSAGTGLGSSSALMVGLLHACHRYQGREVSQRMLAEQACEIEIEVLRAPIGKQDQYAAALGGVRHYRFHQDGQVEEELIRMTDEQLAVLQGKLLLFYTGMTRSASAILRKQADHSAKNADYLMKIKEQCSLLKRDLEEGGRGDGLGAILHEGWELKKRLADGITNPIIDEWYQKAIRNGASGGKVAGAGGGGFLLLCADEQYHEALRREIGLQALEVRLDSQGTRIVACPE</sequence>
<evidence type="ECO:0008006" key="10">
    <source>
        <dbReference type="Google" id="ProtNLM"/>
    </source>
</evidence>
<feature type="domain" description="GHMP kinase N-terminal" evidence="6">
    <location>
        <begin position="75"/>
        <end position="155"/>
    </location>
</feature>
<evidence type="ECO:0000256" key="3">
    <source>
        <dbReference type="ARBA" id="ARBA00022777"/>
    </source>
</evidence>
<evidence type="ECO:0000256" key="1">
    <source>
        <dbReference type="ARBA" id="ARBA00022679"/>
    </source>
</evidence>
<evidence type="ECO:0000313" key="9">
    <source>
        <dbReference type="Proteomes" id="UP001595715"/>
    </source>
</evidence>
<dbReference type="Pfam" id="PF00288">
    <property type="entry name" value="GHMP_kinases_N"/>
    <property type="match status" value="1"/>
</dbReference>